<dbReference type="SUPFAM" id="SSF57667">
    <property type="entry name" value="beta-beta-alpha zinc fingers"/>
    <property type="match status" value="1"/>
</dbReference>
<dbReference type="SUPFAM" id="SSF56112">
    <property type="entry name" value="Protein kinase-like (PK-like)"/>
    <property type="match status" value="1"/>
</dbReference>
<evidence type="ECO:0000256" key="2">
    <source>
        <dbReference type="SAM" id="Phobius"/>
    </source>
</evidence>
<dbReference type="PANTHER" id="PTHR32444">
    <property type="entry name" value="BULB-TYPE LECTIN DOMAIN-CONTAINING PROTEIN"/>
    <property type="match status" value="1"/>
</dbReference>
<gene>
    <name evidence="4" type="ORF">POM88_010511</name>
</gene>
<dbReference type="InterPro" id="IPR003609">
    <property type="entry name" value="Pan_app"/>
</dbReference>
<keyword evidence="2" id="KW-1133">Transmembrane helix</keyword>
<evidence type="ECO:0000256" key="1">
    <source>
        <dbReference type="SAM" id="MobiDB-lite"/>
    </source>
</evidence>
<dbReference type="InterPro" id="IPR036236">
    <property type="entry name" value="Znf_C2H2_sf"/>
</dbReference>
<dbReference type="AlphaFoldDB" id="A0AAD8MVU2"/>
<reference evidence="4" key="2">
    <citation type="submission" date="2023-05" db="EMBL/GenBank/DDBJ databases">
        <authorList>
            <person name="Schelkunov M.I."/>
        </authorList>
    </citation>
    <scope>NUCLEOTIDE SEQUENCE</scope>
    <source>
        <strain evidence="4">Hsosn_3</strain>
        <tissue evidence="4">Leaf</tissue>
    </source>
</reference>
<protein>
    <recommendedName>
        <fullName evidence="3">Apple domain-containing protein</fullName>
    </recommendedName>
</protein>
<organism evidence="4 5">
    <name type="scientific">Heracleum sosnowskyi</name>
    <dbReference type="NCBI Taxonomy" id="360622"/>
    <lineage>
        <taxon>Eukaryota</taxon>
        <taxon>Viridiplantae</taxon>
        <taxon>Streptophyta</taxon>
        <taxon>Embryophyta</taxon>
        <taxon>Tracheophyta</taxon>
        <taxon>Spermatophyta</taxon>
        <taxon>Magnoliopsida</taxon>
        <taxon>eudicotyledons</taxon>
        <taxon>Gunneridae</taxon>
        <taxon>Pentapetalae</taxon>
        <taxon>asterids</taxon>
        <taxon>campanulids</taxon>
        <taxon>Apiales</taxon>
        <taxon>Apiaceae</taxon>
        <taxon>Apioideae</taxon>
        <taxon>apioid superclade</taxon>
        <taxon>Tordylieae</taxon>
        <taxon>Tordyliinae</taxon>
        <taxon>Heracleum</taxon>
    </lineage>
</organism>
<evidence type="ECO:0000313" key="5">
    <source>
        <dbReference type="Proteomes" id="UP001237642"/>
    </source>
</evidence>
<proteinExistence type="predicted"/>
<dbReference type="Gene3D" id="3.30.200.20">
    <property type="entry name" value="Phosphorylase Kinase, domain 1"/>
    <property type="match status" value="1"/>
</dbReference>
<name>A0AAD8MVU2_9APIA</name>
<dbReference type="EMBL" id="JAUIZM010000003">
    <property type="protein sequence ID" value="KAK1391455.1"/>
    <property type="molecule type" value="Genomic_DNA"/>
</dbReference>
<feature type="domain" description="Apple" evidence="3">
    <location>
        <begin position="89"/>
        <end position="168"/>
    </location>
</feature>
<dbReference type="PANTHER" id="PTHR32444:SF235">
    <property type="entry name" value="OS01G0783900 PROTEIN"/>
    <property type="match status" value="1"/>
</dbReference>
<dbReference type="Pfam" id="PF08276">
    <property type="entry name" value="PAN_2"/>
    <property type="match status" value="1"/>
</dbReference>
<dbReference type="Gene3D" id="3.30.160.60">
    <property type="entry name" value="Classic Zinc Finger"/>
    <property type="match status" value="1"/>
</dbReference>
<accession>A0AAD8MVU2</accession>
<dbReference type="PROSITE" id="PS50948">
    <property type="entry name" value="PAN"/>
    <property type="match status" value="1"/>
</dbReference>
<evidence type="ECO:0000259" key="3">
    <source>
        <dbReference type="PROSITE" id="PS50948"/>
    </source>
</evidence>
<sequence length="393" mass="44352">MLTKVVSTGDFMERYSSFGQKCTLGWLKIYSNNSVREYNGIYRERFVITETEVYYVFYVFITESPIAKLRLTPVAYQLVIYGTQRTMIGHSIKFYKRAIVIVMEFVEQMVFAMLTSFLECKDKCLKDCNCTAYSNIDTSNGGSGCLLWFGGLIDIQVQDGKDLYVRMAASELKENRKSRVKHLQVVLVPLLVILMVMISLSLLYAYKTKRLKRAGKEKTLASPDLDLPLFSFMEIAKATENFSNNRQLGKGGFGTVYKAIEFAGNVTPETTKSVEEVADASAVNIDQAGQVEIPYQSSVQPNVTSAPQRHMQVARCELCRVDCNSFEILEQHKGGKKHKKNMQKLEVLKAYQPVSNVRSNGQNVDSNSQGKLDPENMQNAEGNKQTILNIITF</sequence>
<keyword evidence="2" id="KW-0472">Membrane</keyword>
<dbReference type="SMART" id="SM00473">
    <property type="entry name" value="PAN_AP"/>
    <property type="match status" value="1"/>
</dbReference>
<feature type="region of interest" description="Disordered" evidence="1">
    <location>
        <begin position="356"/>
        <end position="383"/>
    </location>
</feature>
<reference evidence="4" key="1">
    <citation type="submission" date="2023-02" db="EMBL/GenBank/DDBJ databases">
        <title>Genome of toxic invasive species Heracleum sosnowskyi carries increased number of genes despite the absence of recent whole-genome duplications.</title>
        <authorList>
            <person name="Schelkunov M."/>
            <person name="Shtratnikova V."/>
            <person name="Makarenko M."/>
            <person name="Klepikova A."/>
            <person name="Omelchenko D."/>
            <person name="Novikova G."/>
            <person name="Obukhova E."/>
            <person name="Bogdanov V."/>
            <person name="Penin A."/>
            <person name="Logacheva M."/>
        </authorList>
    </citation>
    <scope>NUCLEOTIDE SEQUENCE</scope>
    <source>
        <strain evidence="4">Hsosn_3</strain>
        <tissue evidence="4">Leaf</tissue>
    </source>
</reference>
<dbReference type="Proteomes" id="UP001237642">
    <property type="component" value="Unassembled WGS sequence"/>
</dbReference>
<dbReference type="InterPro" id="IPR011009">
    <property type="entry name" value="Kinase-like_dom_sf"/>
</dbReference>
<keyword evidence="2" id="KW-0812">Transmembrane</keyword>
<dbReference type="CDD" id="cd01098">
    <property type="entry name" value="PAN_AP_plant"/>
    <property type="match status" value="1"/>
</dbReference>
<feature type="transmembrane region" description="Helical" evidence="2">
    <location>
        <begin position="185"/>
        <end position="206"/>
    </location>
</feature>
<evidence type="ECO:0000313" key="4">
    <source>
        <dbReference type="EMBL" id="KAK1391455.1"/>
    </source>
</evidence>
<comment type="caution">
    <text evidence="4">The sequence shown here is derived from an EMBL/GenBank/DDBJ whole genome shotgun (WGS) entry which is preliminary data.</text>
</comment>
<keyword evidence="5" id="KW-1185">Reference proteome</keyword>